<organism evidence="1 2">
    <name type="scientific">Dunaliella salina</name>
    <name type="common">Green alga</name>
    <name type="synonym">Protococcus salinus</name>
    <dbReference type="NCBI Taxonomy" id="3046"/>
    <lineage>
        <taxon>Eukaryota</taxon>
        <taxon>Viridiplantae</taxon>
        <taxon>Chlorophyta</taxon>
        <taxon>core chlorophytes</taxon>
        <taxon>Chlorophyceae</taxon>
        <taxon>CS clade</taxon>
        <taxon>Chlamydomonadales</taxon>
        <taxon>Dunaliellaceae</taxon>
        <taxon>Dunaliella</taxon>
    </lineage>
</organism>
<dbReference type="EMBL" id="MU069914">
    <property type="protein sequence ID" value="KAF5831890.1"/>
    <property type="molecule type" value="Genomic_DNA"/>
</dbReference>
<protein>
    <recommendedName>
        <fullName evidence="3">Encoded protein</fullName>
    </recommendedName>
</protein>
<comment type="caution">
    <text evidence="1">The sequence shown here is derived from an EMBL/GenBank/DDBJ whole genome shotgun (WGS) entry which is preliminary data.</text>
</comment>
<sequence>MIGSAQEMQRQLNHSSRVLLRLMRSAVLATWLRQYSRYASMIGSAQEMQQQQRQNHSSRVLLRLMRSAVLATWLRQCSR</sequence>
<proteinExistence type="predicted"/>
<gene>
    <name evidence="1" type="ORF">DUNSADRAFT_12427</name>
</gene>
<evidence type="ECO:0000313" key="1">
    <source>
        <dbReference type="EMBL" id="KAF5831890.1"/>
    </source>
</evidence>
<dbReference type="Proteomes" id="UP000815325">
    <property type="component" value="Unassembled WGS sequence"/>
</dbReference>
<reference evidence="1" key="1">
    <citation type="submission" date="2017-08" db="EMBL/GenBank/DDBJ databases">
        <authorList>
            <person name="Polle J.E."/>
            <person name="Barry K."/>
            <person name="Cushman J."/>
            <person name="Schmutz J."/>
            <person name="Tran D."/>
            <person name="Hathwaick L.T."/>
            <person name="Yim W.C."/>
            <person name="Jenkins J."/>
            <person name="Mckie-Krisberg Z.M."/>
            <person name="Prochnik S."/>
            <person name="Lindquist E."/>
            <person name="Dockter R.B."/>
            <person name="Adam C."/>
            <person name="Molina H."/>
            <person name="Bunkerborg J."/>
            <person name="Jin E."/>
            <person name="Buchheim M."/>
            <person name="Magnuson J."/>
        </authorList>
    </citation>
    <scope>NUCLEOTIDE SEQUENCE</scope>
    <source>
        <strain evidence="1">CCAP 19/18</strain>
    </source>
</reference>
<evidence type="ECO:0000313" key="2">
    <source>
        <dbReference type="Proteomes" id="UP000815325"/>
    </source>
</evidence>
<keyword evidence="2" id="KW-1185">Reference proteome</keyword>
<accession>A0ABQ7GBB5</accession>
<name>A0ABQ7GBB5_DUNSA</name>
<evidence type="ECO:0008006" key="3">
    <source>
        <dbReference type="Google" id="ProtNLM"/>
    </source>
</evidence>